<evidence type="ECO:0000313" key="1">
    <source>
        <dbReference type="EMBL" id="KAJ1940094.1"/>
    </source>
</evidence>
<organism evidence="1 2">
    <name type="scientific">Linderina macrospora</name>
    <dbReference type="NCBI Taxonomy" id="4868"/>
    <lineage>
        <taxon>Eukaryota</taxon>
        <taxon>Fungi</taxon>
        <taxon>Fungi incertae sedis</taxon>
        <taxon>Zoopagomycota</taxon>
        <taxon>Kickxellomycotina</taxon>
        <taxon>Kickxellomycetes</taxon>
        <taxon>Kickxellales</taxon>
        <taxon>Kickxellaceae</taxon>
        <taxon>Linderina</taxon>
    </lineage>
</organism>
<dbReference type="EMBL" id="JANBPW010002643">
    <property type="protein sequence ID" value="KAJ1940094.1"/>
    <property type="molecule type" value="Genomic_DNA"/>
</dbReference>
<accession>A0ACC1J709</accession>
<keyword evidence="2" id="KW-1185">Reference proteome</keyword>
<keyword evidence="1" id="KW-0378">Hydrolase</keyword>
<dbReference type="EC" id="3.4.24.37" evidence="1"/>
<gene>
    <name evidence="1" type="primary">PRD1_3</name>
    <name evidence="1" type="ORF">FBU59_003911</name>
</gene>
<sequence length="96" mass="10291">MTTAPLPQTAAKGTVLNFSLTPPEIGQLVDTLIARGKKIQDDVAAQTNPTFESVIVPLAMRENNQGADYSVATFLQNVSTDKEIRDASTAAEEKLD</sequence>
<dbReference type="Proteomes" id="UP001150603">
    <property type="component" value="Unassembled WGS sequence"/>
</dbReference>
<name>A0ACC1J709_9FUNG</name>
<reference evidence="1" key="1">
    <citation type="submission" date="2022-07" db="EMBL/GenBank/DDBJ databases">
        <title>Phylogenomic reconstructions and comparative analyses of Kickxellomycotina fungi.</title>
        <authorList>
            <person name="Reynolds N.K."/>
            <person name="Stajich J.E."/>
            <person name="Barry K."/>
            <person name="Grigoriev I.V."/>
            <person name="Crous P."/>
            <person name="Smith M.E."/>
        </authorList>
    </citation>
    <scope>NUCLEOTIDE SEQUENCE</scope>
    <source>
        <strain evidence="1">NRRL 5244</strain>
    </source>
</reference>
<feature type="non-terminal residue" evidence="1">
    <location>
        <position position="96"/>
    </location>
</feature>
<comment type="caution">
    <text evidence="1">The sequence shown here is derived from an EMBL/GenBank/DDBJ whole genome shotgun (WGS) entry which is preliminary data.</text>
</comment>
<protein>
    <submittedName>
        <fullName evidence="1">Metalloendopeptidase</fullName>
        <ecNumber evidence="1">3.4.24.37</ecNumber>
    </submittedName>
</protein>
<evidence type="ECO:0000313" key="2">
    <source>
        <dbReference type="Proteomes" id="UP001150603"/>
    </source>
</evidence>
<proteinExistence type="predicted"/>